<feature type="repeat" description="TPR" evidence="4">
    <location>
        <begin position="90"/>
        <end position="123"/>
    </location>
</feature>
<sequence length="338" mass="35282">MTESTQQTPAPLPAQAAAVEGPQGGFGAARIALLCAALIAAGAVGYKLYTDQAPSAAAPTAPVGANGEPASVDEVIAGLEARLQDNPGDAEGWRMLGWSYFETGRFAESATAMRRAIQLAPGNSEYHSMLGEALVMASKDEAISPDARAAFKRAVEIDPKDARARYFLAAAKDIDGKHAEAIEDWFGLLAETPADAPYAKDIRDVIRNVGKERGIEVEKRLASAKFAPASGGFRTDGAQAATAGIPGPSPDQMAAAAALPQGQQDMMVAQMVDGLADRLKREPGDTDGWIMLLRSRMQLGETGKAQTALRDATAALKNKAADQRRVREAAAALGVPGA</sequence>
<keyword evidence="2" id="KW-0201">Cytochrome c-type biogenesis</keyword>
<dbReference type="SUPFAM" id="SSF48452">
    <property type="entry name" value="TPR-like"/>
    <property type="match status" value="1"/>
</dbReference>
<organism evidence="6 7">
    <name type="scientific">Blastomonas fulva</name>
    <dbReference type="NCBI Taxonomy" id="1550728"/>
    <lineage>
        <taxon>Bacteria</taxon>
        <taxon>Pseudomonadati</taxon>
        <taxon>Pseudomonadota</taxon>
        <taxon>Alphaproteobacteria</taxon>
        <taxon>Sphingomonadales</taxon>
        <taxon>Sphingomonadaceae</taxon>
        <taxon>Blastomonas</taxon>
    </lineage>
</organism>
<dbReference type="InterPro" id="IPR019734">
    <property type="entry name" value="TPR_rpt"/>
</dbReference>
<dbReference type="Pfam" id="PF23914">
    <property type="entry name" value="TPR_CcmH_CycH"/>
    <property type="match status" value="1"/>
</dbReference>
<evidence type="ECO:0000313" key="6">
    <source>
        <dbReference type="EMBL" id="ASR50457.1"/>
    </source>
</evidence>
<evidence type="ECO:0000256" key="3">
    <source>
        <dbReference type="ARBA" id="ARBA00022803"/>
    </source>
</evidence>
<dbReference type="GeneID" id="303484421"/>
<dbReference type="InterPro" id="IPR056413">
    <property type="entry name" value="TPR_CcmH_CycH"/>
</dbReference>
<dbReference type="PROSITE" id="PS50005">
    <property type="entry name" value="TPR"/>
    <property type="match status" value="1"/>
</dbReference>
<accession>A0ABN5B0Z4</accession>
<proteinExistence type="predicted"/>
<dbReference type="PANTHER" id="PTHR47870">
    <property type="entry name" value="CYTOCHROME C-TYPE BIOGENESIS PROTEIN CCMH"/>
    <property type="match status" value="1"/>
</dbReference>
<dbReference type="InterPro" id="IPR051263">
    <property type="entry name" value="C-type_cytochrome_biogenesis"/>
</dbReference>
<evidence type="ECO:0000256" key="4">
    <source>
        <dbReference type="PROSITE-ProRule" id="PRU00339"/>
    </source>
</evidence>
<keyword evidence="7" id="KW-1185">Reference proteome</keyword>
<evidence type="ECO:0000259" key="5">
    <source>
        <dbReference type="Pfam" id="PF23914"/>
    </source>
</evidence>
<reference evidence="6 7" key="1">
    <citation type="submission" date="2017-03" db="EMBL/GenBank/DDBJ databases">
        <title>Complete genome sequence of Blastomonas fulva degrading microcsystin LR.</title>
        <authorList>
            <person name="Lee H.-g."/>
            <person name="Jin L."/>
            <person name="oh H.-M."/>
        </authorList>
    </citation>
    <scope>NUCLEOTIDE SEQUENCE [LARGE SCALE GENOMIC DNA]</scope>
    <source>
        <strain evidence="6 7">T2</strain>
    </source>
</reference>
<gene>
    <name evidence="6" type="ORF">B5J99_02405</name>
</gene>
<evidence type="ECO:0000256" key="1">
    <source>
        <dbReference type="ARBA" id="ARBA00022737"/>
    </source>
</evidence>
<dbReference type="RefSeq" id="WP_054134035.1">
    <property type="nucleotide sequence ID" value="NZ_CP020083.1"/>
</dbReference>
<evidence type="ECO:0000256" key="2">
    <source>
        <dbReference type="ARBA" id="ARBA00022748"/>
    </source>
</evidence>
<dbReference type="EMBL" id="CP020083">
    <property type="protein sequence ID" value="ASR50457.1"/>
    <property type="molecule type" value="Genomic_DNA"/>
</dbReference>
<evidence type="ECO:0000313" key="7">
    <source>
        <dbReference type="Proteomes" id="UP000258016"/>
    </source>
</evidence>
<feature type="domain" description="Cytochrome c-type biogenesis protein H TPR" evidence="5">
    <location>
        <begin position="72"/>
        <end position="197"/>
    </location>
</feature>
<name>A0ABN5B0Z4_9SPHN</name>
<keyword evidence="3 4" id="KW-0802">TPR repeat</keyword>
<dbReference type="Gene3D" id="1.25.40.10">
    <property type="entry name" value="Tetratricopeptide repeat domain"/>
    <property type="match status" value="2"/>
</dbReference>
<dbReference type="SMART" id="SM00028">
    <property type="entry name" value="TPR"/>
    <property type="match status" value="3"/>
</dbReference>
<keyword evidence="1" id="KW-0677">Repeat</keyword>
<dbReference type="InterPro" id="IPR011990">
    <property type="entry name" value="TPR-like_helical_dom_sf"/>
</dbReference>
<dbReference type="PANTHER" id="PTHR47870:SF1">
    <property type="entry name" value="CYTOCHROME C-TYPE BIOGENESIS PROTEIN CCMH"/>
    <property type="match status" value="1"/>
</dbReference>
<protein>
    <recommendedName>
        <fullName evidence="5">Cytochrome c-type biogenesis protein H TPR domain-containing protein</fullName>
    </recommendedName>
</protein>
<dbReference type="Proteomes" id="UP000258016">
    <property type="component" value="Chromosome"/>
</dbReference>